<name>A0A9Q1KDV4_9CARY</name>
<protein>
    <submittedName>
        <fullName evidence="1">Uncharacterized protein</fullName>
    </submittedName>
</protein>
<dbReference type="EMBL" id="JAKOGI010000175">
    <property type="protein sequence ID" value="KAJ8441114.1"/>
    <property type="molecule type" value="Genomic_DNA"/>
</dbReference>
<keyword evidence="2" id="KW-1185">Reference proteome</keyword>
<dbReference type="OrthoDB" id="1680482at2759"/>
<accession>A0A9Q1KDV4</accession>
<evidence type="ECO:0000313" key="2">
    <source>
        <dbReference type="Proteomes" id="UP001153076"/>
    </source>
</evidence>
<dbReference type="Proteomes" id="UP001153076">
    <property type="component" value="Unassembled WGS sequence"/>
</dbReference>
<dbReference type="AlphaFoldDB" id="A0A9Q1KDV4"/>
<sequence>MELVSWYGPDLCNVLLANTDRNFDLPQASRENVNAEYLKGLINVVPGRRLGIKQGDVLQSAGGTTKNISHIVSHFHFFGAGGFKVRYTDHCCAPHLLQGCIIHATFISDEIWGSTKKQTLLMPILGQLSTPVVLNMGIALVSLTVVRCCSVHDCGIYVMVLMDLLSLGVKQPILPQRYVR</sequence>
<reference evidence="1" key="1">
    <citation type="submission" date="2022-04" db="EMBL/GenBank/DDBJ databases">
        <title>Carnegiea gigantea Genome sequencing and assembly v2.</title>
        <authorList>
            <person name="Copetti D."/>
            <person name="Sanderson M.J."/>
            <person name="Burquez A."/>
            <person name="Wojciechowski M.F."/>
        </authorList>
    </citation>
    <scope>NUCLEOTIDE SEQUENCE</scope>
    <source>
        <strain evidence="1">SGP5-SGP5p</strain>
        <tissue evidence="1">Aerial part</tissue>
    </source>
</reference>
<comment type="caution">
    <text evidence="1">The sequence shown here is derived from an EMBL/GenBank/DDBJ whole genome shotgun (WGS) entry which is preliminary data.</text>
</comment>
<evidence type="ECO:0000313" key="1">
    <source>
        <dbReference type="EMBL" id="KAJ8441114.1"/>
    </source>
</evidence>
<organism evidence="1 2">
    <name type="scientific">Carnegiea gigantea</name>
    <dbReference type="NCBI Taxonomy" id="171969"/>
    <lineage>
        <taxon>Eukaryota</taxon>
        <taxon>Viridiplantae</taxon>
        <taxon>Streptophyta</taxon>
        <taxon>Embryophyta</taxon>
        <taxon>Tracheophyta</taxon>
        <taxon>Spermatophyta</taxon>
        <taxon>Magnoliopsida</taxon>
        <taxon>eudicotyledons</taxon>
        <taxon>Gunneridae</taxon>
        <taxon>Pentapetalae</taxon>
        <taxon>Caryophyllales</taxon>
        <taxon>Cactineae</taxon>
        <taxon>Cactaceae</taxon>
        <taxon>Cactoideae</taxon>
        <taxon>Echinocereeae</taxon>
        <taxon>Carnegiea</taxon>
    </lineage>
</organism>
<gene>
    <name evidence="1" type="ORF">Cgig2_006943</name>
</gene>
<proteinExistence type="predicted"/>